<comment type="caution">
    <text evidence="3">The sequence shown here is derived from an EMBL/GenBank/DDBJ whole genome shotgun (WGS) entry which is preliminary data.</text>
</comment>
<dbReference type="EMBL" id="JAVRRL010000162">
    <property type="protein sequence ID" value="KAK5105719.1"/>
    <property type="molecule type" value="Genomic_DNA"/>
</dbReference>
<reference evidence="3" key="1">
    <citation type="submission" date="2023-08" db="EMBL/GenBank/DDBJ databases">
        <title>Black Yeasts Isolated from many extreme environments.</title>
        <authorList>
            <person name="Coleine C."/>
            <person name="Stajich J.E."/>
            <person name="Selbmann L."/>
        </authorList>
    </citation>
    <scope>NUCLEOTIDE SEQUENCE</scope>
    <source>
        <strain evidence="3">CCFEE 5401</strain>
    </source>
</reference>
<dbReference type="Pfam" id="PF11754">
    <property type="entry name" value="Velvet"/>
    <property type="match status" value="1"/>
</dbReference>
<dbReference type="Proteomes" id="UP001310890">
    <property type="component" value="Unassembled WGS sequence"/>
</dbReference>
<dbReference type="InterPro" id="IPR037525">
    <property type="entry name" value="Velvet_dom"/>
</dbReference>
<dbReference type="InterPro" id="IPR038491">
    <property type="entry name" value="Velvet_dom_sf"/>
</dbReference>
<evidence type="ECO:0000256" key="1">
    <source>
        <dbReference type="SAM" id="MobiDB-lite"/>
    </source>
</evidence>
<feature type="domain" description="Velvet" evidence="2">
    <location>
        <begin position="6"/>
        <end position="50"/>
    </location>
</feature>
<protein>
    <recommendedName>
        <fullName evidence="2">Velvet domain-containing protein</fullName>
    </recommendedName>
</protein>
<dbReference type="Gene3D" id="2.60.40.3960">
    <property type="entry name" value="Velvet domain"/>
    <property type="match status" value="1"/>
</dbReference>
<gene>
    <name evidence="3" type="ORF">LTR62_002335</name>
</gene>
<proteinExistence type="predicted"/>
<name>A0AAN7YFU6_9PEZI</name>
<dbReference type="AlphaFoldDB" id="A0AAN7YFU6"/>
<evidence type="ECO:0000313" key="4">
    <source>
        <dbReference type="Proteomes" id="UP001310890"/>
    </source>
</evidence>
<accession>A0AAN7YFU6</accession>
<evidence type="ECO:0000313" key="3">
    <source>
        <dbReference type="EMBL" id="KAK5105719.1"/>
    </source>
</evidence>
<feature type="region of interest" description="Disordered" evidence="1">
    <location>
        <begin position="50"/>
        <end position="81"/>
    </location>
</feature>
<sequence>MIPAFSTSSVARIMTEVFSVFTAKNFPVMRASSELLKALRRQGLKVGVKKGLEARKEKGKGKTQKESSISEKTMLVPSPGMSAETAASEEAWDWKEAVTRTTHASFVLLLSPFGAARRLCNPLIGTLRRRSRPDGLPSATTSMAFKVRRFQAREGPLSSEFQMELVTQEGFNDRIISPRGEFASCASVHVFRTRVCVVIQQQIDNVHMSQLCCPMQGCTAVLVADVDMRMIR</sequence>
<organism evidence="3 4">
    <name type="scientific">Meristemomyces frigidus</name>
    <dbReference type="NCBI Taxonomy" id="1508187"/>
    <lineage>
        <taxon>Eukaryota</taxon>
        <taxon>Fungi</taxon>
        <taxon>Dikarya</taxon>
        <taxon>Ascomycota</taxon>
        <taxon>Pezizomycotina</taxon>
        <taxon>Dothideomycetes</taxon>
        <taxon>Dothideomycetidae</taxon>
        <taxon>Mycosphaerellales</taxon>
        <taxon>Teratosphaeriaceae</taxon>
        <taxon>Meristemomyces</taxon>
    </lineage>
</organism>
<evidence type="ECO:0000259" key="2">
    <source>
        <dbReference type="Pfam" id="PF11754"/>
    </source>
</evidence>